<reference evidence="1" key="1">
    <citation type="submission" date="2022-11" db="EMBL/GenBank/DDBJ databases">
        <authorList>
            <person name="Hyden B.L."/>
            <person name="Feng K."/>
            <person name="Yates T."/>
            <person name="Jawdy S."/>
            <person name="Smart L.B."/>
            <person name="Muchero W."/>
        </authorList>
    </citation>
    <scope>NUCLEOTIDE SEQUENCE</scope>
    <source>
        <tissue evidence="1">Shoot tip</tissue>
    </source>
</reference>
<proteinExistence type="predicted"/>
<evidence type="ECO:0000313" key="1">
    <source>
        <dbReference type="EMBL" id="KAJ6777930.1"/>
    </source>
</evidence>
<dbReference type="AlphaFoldDB" id="A0A9Q1ANH7"/>
<name>A0A9Q1ANH7_9ROSI</name>
<feature type="non-terminal residue" evidence="1">
    <location>
        <position position="93"/>
    </location>
</feature>
<protein>
    <submittedName>
        <fullName evidence="1">Uncharacterized protein</fullName>
    </submittedName>
</protein>
<keyword evidence="2" id="KW-1185">Reference proteome</keyword>
<reference evidence="1" key="2">
    <citation type="journal article" date="2023" name="Int. J. Mol. Sci.">
        <title>De Novo Assembly and Annotation of 11 Diverse Shrub Willow (Salix) Genomes Reveals Novel Gene Organization in Sex-Linked Regions.</title>
        <authorList>
            <person name="Hyden B."/>
            <person name="Feng K."/>
            <person name="Yates T.B."/>
            <person name="Jawdy S."/>
            <person name="Cereghino C."/>
            <person name="Smart L.B."/>
            <person name="Muchero W."/>
        </authorList>
    </citation>
    <scope>NUCLEOTIDE SEQUENCE</scope>
    <source>
        <tissue evidence="1">Shoot tip</tissue>
    </source>
</reference>
<gene>
    <name evidence="1" type="ORF">OIU74_001833</name>
</gene>
<organism evidence="1 2">
    <name type="scientific">Salix koriyanagi</name>
    <dbReference type="NCBI Taxonomy" id="2511006"/>
    <lineage>
        <taxon>Eukaryota</taxon>
        <taxon>Viridiplantae</taxon>
        <taxon>Streptophyta</taxon>
        <taxon>Embryophyta</taxon>
        <taxon>Tracheophyta</taxon>
        <taxon>Spermatophyta</taxon>
        <taxon>Magnoliopsida</taxon>
        <taxon>eudicotyledons</taxon>
        <taxon>Gunneridae</taxon>
        <taxon>Pentapetalae</taxon>
        <taxon>rosids</taxon>
        <taxon>fabids</taxon>
        <taxon>Malpighiales</taxon>
        <taxon>Salicaceae</taxon>
        <taxon>Saliceae</taxon>
        <taxon>Salix</taxon>
    </lineage>
</organism>
<dbReference type="EMBL" id="JAPFFM010000001">
    <property type="protein sequence ID" value="KAJ6777930.1"/>
    <property type="molecule type" value="Genomic_DNA"/>
</dbReference>
<dbReference type="Proteomes" id="UP001151752">
    <property type="component" value="Chromosome 16"/>
</dbReference>
<accession>A0A9Q1ANH7</accession>
<comment type="caution">
    <text evidence="1">The sequence shown here is derived from an EMBL/GenBank/DDBJ whole genome shotgun (WGS) entry which is preliminary data.</text>
</comment>
<evidence type="ECO:0000313" key="2">
    <source>
        <dbReference type="Proteomes" id="UP001151752"/>
    </source>
</evidence>
<sequence length="93" mass="10491">MSSRRSTPLIREESWCSWGCSELVNKSMCDFTSKCSAIAAKQCDLVAESNTAMENTLKIPQGSNRSICPDRWIFSPFPALKQQLLFNKAEIKE</sequence>